<dbReference type="PANTHER" id="PTHR48081">
    <property type="entry name" value="AB HYDROLASE SUPERFAMILY PROTEIN C4A8.06C"/>
    <property type="match status" value="1"/>
</dbReference>
<dbReference type="Pfam" id="PF20434">
    <property type="entry name" value="BD-FAE"/>
    <property type="match status" value="1"/>
</dbReference>
<evidence type="ECO:0000313" key="4">
    <source>
        <dbReference type="EMBL" id="SFU51317.1"/>
    </source>
</evidence>
<evidence type="ECO:0000313" key="5">
    <source>
        <dbReference type="Proteomes" id="UP000182491"/>
    </source>
</evidence>
<sequence>MLTFTLSFKMRYKAILCLLLPFAFAMNKTNAQEQKLSLVTWQQIAEMPVPAADHTIQYGPDSLQFGELRLPEGKGDFPVVVVVHGGCWLNAYNLQYMSHLSEELSKAGFATWNIEFRRVGDAGGAWPGTLQDVALATDYVRELAKTYPVDAKKVAVIGHSAGGHLALWLAARHQLPKSSPLYVKKPLKLKGVVSLAGITDLATYSAQEGSCNAAVEQLIGGAPAAFPERYAQASPLQMLPLRVPSILVQGEQDPIVPVTQATNFEQQAKTAGDNTSSILLPDAGHFDLVVPASPAWPAVLQAVQDIL</sequence>
<gene>
    <name evidence="4" type="ORF">SAMN04487941_1227</name>
</gene>
<evidence type="ECO:0000259" key="3">
    <source>
        <dbReference type="Pfam" id="PF20434"/>
    </source>
</evidence>
<dbReference type="Proteomes" id="UP000182491">
    <property type="component" value="Unassembled WGS sequence"/>
</dbReference>
<dbReference type="InterPro" id="IPR029058">
    <property type="entry name" value="AB_hydrolase_fold"/>
</dbReference>
<feature type="chain" id="PRO_5010275118" evidence="2">
    <location>
        <begin position="26"/>
        <end position="307"/>
    </location>
</feature>
<protein>
    <submittedName>
        <fullName evidence="4">Alpha/beta hydrolase family protein</fullName>
    </submittedName>
</protein>
<dbReference type="InterPro" id="IPR049492">
    <property type="entry name" value="BD-FAE-like_dom"/>
</dbReference>
<proteinExistence type="predicted"/>
<dbReference type="EMBL" id="FPCA01000001">
    <property type="protein sequence ID" value="SFU51317.1"/>
    <property type="molecule type" value="Genomic_DNA"/>
</dbReference>
<keyword evidence="5" id="KW-1185">Reference proteome</keyword>
<evidence type="ECO:0000256" key="2">
    <source>
        <dbReference type="SAM" id="SignalP"/>
    </source>
</evidence>
<feature type="domain" description="BD-FAE-like" evidence="3">
    <location>
        <begin position="72"/>
        <end position="266"/>
    </location>
</feature>
<keyword evidence="2" id="KW-0732">Signal</keyword>
<evidence type="ECO:0000256" key="1">
    <source>
        <dbReference type="ARBA" id="ARBA00022801"/>
    </source>
</evidence>
<accession>A0A1I7GSA3</accession>
<dbReference type="Gene3D" id="3.40.50.1820">
    <property type="entry name" value="alpha/beta hydrolase"/>
    <property type="match status" value="1"/>
</dbReference>
<keyword evidence="1 4" id="KW-0378">Hydrolase</keyword>
<organism evidence="4 5">
    <name type="scientific">Pontibacter akesuensis</name>
    <dbReference type="NCBI Taxonomy" id="388950"/>
    <lineage>
        <taxon>Bacteria</taxon>
        <taxon>Pseudomonadati</taxon>
        <taxon>Bacteroidota</taxon>
        <taxon>Cytophagia</taxon>
        <taxon>Cytophagales</taxon>
        <taxon>Hymenobacteraceae</taxon>
        <taxon>Pontibacter</taxon>
    </lineage>
</organism>
<reference evidence="5" key="1">
    <citation type="submission" date="2016-10" db="EMBL/GenBank/DDBJ databases">
        <authorList>
            <person name="Varghese N."/>
        </authorList>
    </citation>
    <scope>NUCLEOTIDE SEQUENCE [LARGE SCALE GENOMIC DNA]</scope>
    <source>
        <strain evidence="5">DSM 18820</strain>
    </source>
</reference>
<dbReference type="SUPFAM" id="SSF53474">
    <property type="entry name" value="alpha/beta-Hydrolases"/>
    <property type="match status" value="1"/>
</dbReference>
<dbReference type="GO" id="GO:0016787">
    <property type="term" value="F:hydrolase activity"/>
    <property type="evidence" value="ECO:0007669"/>
    <property type="project" value="UniProtKB-KW"/>
</dbReference>
<dbReference type="AlphaFoldDB" id="A0A1I7GSA3"/>
<dbReference type="STRING" id="388950.GCA_001611675_00323"/>
<dbReference type="InterPro" id="IPR050300">
    <property type="entry name" value="GDXG_lipolytic_enzyme"/>
</dbReference>
<name>A0A1I7GSA3_9BACT</name>
<feature type="signal peptide" evidence="2">
    <location>
        <begin position="1"/>
        <end position="25"/>
    </location>
</feature>